<dbReference type="EMBL" id="JAXOVC010000002">
    <property type="protein sequence ID" value="KAK4506196.1"/>
    <property type="molecule type" value="Genomic_DNA"/>
</dbReference>
<name>A0ABR0EYM7_ZASCE</name>
<sequence>MPSIADKPLSPIGMGLGSLTHPGGHPSTTSAIATLKAALNQGCTFWNAGWIYGTPTYNSCHLLHAYFSQYPEDADKVIISMKACFDLGSGTAQVDAKGVKENVQKCLAVLDGKCRIDVFEPARLDPDVPVEETVLAIAEFVKNGRIGGVGLSECSAESIRRASKVFPIAAAEVELSLFSTDPLRNGILEACVECDVPVVAYSPLGKGFLSGQWKSVEDVPENDHRRKLFPRFQKEAFEENLKLVDEVGKIAEAKGVTVAQVAIAWVRGLGSETAPVVPIPSVSSVERAEENLKAVELTAAEREELDEIVKRIEVKGARAPGRFAKFLDV</sequence>
<reference evidence="3 4" key="1">
    <citation type="journal article" date="2023" name="G3 (Bethesda)">
        <title>A chromosome-level genome assembly of Zasmidium syzygii isolated from banana leaves.</title>
        <authorList>
            <person name="van Westerhoven A.C."/>
            <person name="Mehrabi R."/>
            <person name="Talebi R."/>
            <person name="Steentjes M.B.F."/>
            <person name="Corcolon B."/>
            <person name="Chong P.A."/>
            <person name="Kema G.H.J."/>
            <person name="Seidl M.F."/>
        </authorList>
    </citation>
    <scope>NUCLEOTIDE SEQUENCE [LARGE SCALE GENOMIC DNA]</scope>
    <source>
        <strain evidence="3 4">P124</strain>
    </source>
</reference>
<dbReference type="PANTHER" id="PTHR43625:SF78">
    <property type="entry name" value="PYRIDOXAL REDUCTASE-RELATED"/>
    <property type="match status" value="1"/>
</dbReference>
<accession>A0ABR0EYM7</accession>
<evidence type="ECO:0000313" key="4">
    <source>
        <dbReference type="Proteomes" id="UP001305779"/>
    </source>
</evidence>
<dbReference type="InterPro" id="IPR050791">
    <property type="entry name" value="Aldo-Keto_reductase"/>
</dbReference>
<gene>
    <name evidence="3" type="ORF">PRZ48_004161</name>
</gene>
<dbReference type="Proteomes" id="UP001305779">
    <property type="component" value="Unassembled WGS sequence"/>
</dbReference>
<dbReference type="InterPro" id="IPR036812">
    <property type="entry name" value="NAD(P)_OxRdtase_dom_sf"/>
</dbReference>
<keyword evidence="1" id="KW-0560">Oxidoreductase</keyword>
<feature type="domain" description="NADP-dependent oxidoreductase" evidence="2">
    <location>
        <begin position="11"/>
        <end position="309"/>
    </location>
</feature>
<dbReference type="InterPro" id="IPR023210">
    <property type="entry name" value="NADP_OxRdtase_dom"/>
</dbReference>
<proteinExistence type="predicted"/>
<organism evidence="3 4">
    <name type="scientific">Zasmidium cellare</name>
    <name type="common">Wine cellar mold</name>
    <name type="synonym">Racodium cellare</name>
    <dbReference type="NCBI Taxonomy" id="395010"/>
    <lineage>
        <taxon>Eukaryota</taxon>
        <taxon>Fungi</taxon>
        <taxon>Dikarya</taxon>
        <taxon>Ascomycota</taxon>
        <taxon>Pezizomycotina</taxon>
        <taxon>Dothideomycetes</taxon>
        <taxon>Dothideomycetidae</taxon>
        <taxon>Mycosphaerellales</taxon>
        <taxon>Mycosphaerellaceae</taxon>
        <taxon>Zasmidium</taxon>
    </lineage>
</organism>
<dbReference type="Gene3D" id="3.20.20.100">
    <property type="entry name" value="NADP-dependent oxidoreductase domain"/>
    <property type="match status" value="1"/>
</dbReference>
<protein>
    <recommendedName>
        <fullName evidence="2">NADP-dependent oxidoreductase domain-containing protein</fullName>
    </recommendedName>
</protein>
<keyword evidence="4" id="KW-1185">Reference proteome</keyword>
<evidence type="ECO:0000259" key="2">
    <source>
        <dbReference type="Pfam" id="PF00248"/>
    </source>
</evidence>
<dbReference type="SUPFAM" id="SSF51430">
    <property type="entry name" value="NAD(P)-linked oxidoreductase"/>
    <property type="match status" value="1"/>
</dbReference>
<dbReference type="CDD" id="cd19077">
    <property type="entry name" value="AKR_AKR8A1-2"/>
    <property type="match status" value="1"/>
</dbReference>
<dbReference type="PANTHER" id="PTHR43625">
    <property type="entry name" value="AFLATOXIN B1 ALDEHYDE REDUCTASE"/>
    <property type="match status" value="1"/>
</dbReference>
<evidence type="ECO:0000313" key="3">
    <source>
        <dbReference type="EMBL" id="KAK4506196.1"/>
    </source>
</evidence>
<evidence type="ECO:0000256" key="1">
    <source>
        <dbReference type="ARBA" id="ARBA00023002"/>
    </source>
</evidence>
<dbReference type="Pfam" id="PF00248">
    <property type="entry name" value="Aldo_ket_red"/>
    <property type="match status" value="1"/>
</dbReference>
<comment type="caution">
    <text evidence="3">The sequence shown here is derived from an EMBL/GenBank/DDBJ whole genome shotgun (WGS) entry which is preliminary data.</text>
</comment>